<sequence length="323" mass="36160">MKYTIENESEAFLLLEDALGGKIGMDALELDFKGWPVVNIRVCGEGYDSTITPEMANAIIELQHAIHRSYARIVHNKSNARCLNGTEKDQLRLKVKVQKGSTNLPVDLTEYLKTVTTQVIDKVTPEQVVTMVVSIALIAGGCWAYKAFLNARVREKEVDAETHKAIALSEQETKRSEIMAKALSRDERLLHVKSDFDQARNEILKGTADAKMIQVGDLTLSGESARKLAHSARAESIDVQLNGNYIIIEVHHSHPDEVRLKLNRCSDGKEFYAKFRDASLDQEQIKILQRAEWDRSKVYLSINATELRGEVTTATVVSVTLQP</sequence>
<evidence type="ECO:0000313" key="1">
    <source>
        <dbReference type="EMBL" id="SFN48435.1"/>
    </source>
</evidence>
<gene>
    <name evidence="1" type="ORF">SAMN05660284_01600</name>
</gene>
<proteinExistence type="predicted"/>
<evidence type="ECO:0000313" key="2">
    <source>
        <dbReference type="Proteomes" id="UP000242869"/>
    </source>
</evidence>
<organism evidence="1 2">
    <name type="scientific">Formivibrio citricus</name>
    <dbReference type="NCBI Taxonomy" id="83765"/>
    <lineage>
        <taxon>Bacteria</taxon>
        <taxon>Pseudomonadati</taxon>
        <taxon>Pseudomonadota</taxon>
        <taxon>Betaproteobacteria</taxon>
        <taxon>Neisseriales</taxon>
        <taxon>Chitinibacteraceae</taxon>
        <taxon>Formivibrio</taxon>
    </lineage>
</organism>
<dbReference type="RefSeq" id="WP_091194160.1">
    <property type="nucleotide sequence ID" value="NZ_FOVE01000010.1"/>
</dbReference>
<reference evidence="2" key="1">
    <citation type="submission" date="2016-10" db="EMBL/GenBank/DDBJ databases">
        <authorList>
            <person name="Varghese N."/>
            <person name="Submissions S."/>
        </authorList>
    </citation>
    <scope>NUCLEOTIDE SEQUENCE [LARGE SCALE GENOMIC DNA]</scope>
    <source>
        <strain evidence="2">DSM 6150</strain>
    </source>
</reference>
<accession>A0A1I4ZDT4</accession>
<dbReference type="AlphaFoldDB" id="A0A1I4ZDT4"/>
<protein>
    <submittedName>
        <fullName evidence="1">Uncharacterized protein</fullName>
    </submittedName>
</protein>
<dbReference type="STRING" id="83765.SAMN05660284_01600"/>
<dbReference type="Proteomes" id="UP000242869">
    <property type="component" value="Unassembled WGS sequence"/>
</dbReference>
<keyword evidence="2" id="KW-1185">Reference proteome</keyword>
<dbReference type="OrthoDB" id="9152689at2"/>
<name>A0A1I4ZDT4_9NEIS</name>
<dbReference type="EMBL" id="FOVE01000010">
    <property type="protein sequence ID" value="SFN48435.1"/>
    <property type="molecule type" value="Genomic_DNA"/>
</dbReference>